<reference evidence="1 2" key="1">
    <citation type="submission" date="2018-01" db="EMBL/GenBank/DDBJ databases">
        <title>Draft genome sequence of Paucibacter aquatile CR182 isolated from freshwater of the Nakdong River.</title>
        <authorList>
            <person name="Choi A."/>
            <person name="Chung E.J."/>
        </authorList>
    </citation>
    <scope>NUCLEOTIDE SEQUENCE [LARGE SCALE GENOMIC DNA]</scope>
    <source>
        <strain evidence="1 2">CR182</strain>
    </source>
</reference>
<dbReference type="OrthoDB" id="4485927at2"/>
<keyword evidence="2" id="KW-1185">Reference proteome</keyword>
<dbReference type="Gene3D" id="1.10.30.50">
    <property type="match status" value="1"/>
</dbReference>
<gene>
    <name evidence="1" type="ORF">C1O66_10740</name>
</gene>
<dbReference type="Proteomes" id="UP000235916">
    <property type="component" value="Unassembled WGS sequence"/>
</dbReference>
<evidence type="ECO:0000313" key="1">
    <source>
        <dbReference type="EMBL" id="PND37957.1"/>
    </source>
</evidence>
<comment type="caution">
    <text evidence="1">The sequence shown here is derived from an EMBL/GenBank/DDBJ whole genome shotgun (WGS) entry which is preliminary data.</text>
</comment>
<sequence>MIQIQRTRTAADVKGFTGAPLQQKLGKLLQYYYDGGGTVDFKPKARQVWGKAKGQLKKESFSKCAYCEADTAVVAHGDVEHFRPKSGYWWLAYCYDNYTFSCQVCNQSYKGNTFNVLGKKLSAPGLPPVLPTDPVKLAKLVASLCPDPAACTDTQVKGLFSVEKADLVHPYVEDPERYFGWKVIPATEEVWLVPKTSSAQAKRATKAAENVLGLNRTELLRLRWNDYDELETLALALQEGNFSDAKKQNLLNRIRRLAGSDRPFAAMRRHFLRSWGLL</sequence>
<dbReference type="RefSeq" id="WP_102767877.1">
    <property type="nucleotide sequence ID" value="NZ_POSP01000003.1"/>
</dbReference>
<accession>A0A2N8KWW2</accession>
<proteinExistence type="predicted"/>
<organism evidence="1 2">
    <name type="scientific">Kinneretia aquatilis</name>
    <dbReference type="NCBI Taxonomy" id="2070761"/>
    <lineage>
        <taxon>Bacteria</taxon>
        <taxon>Pseudomonadati</taxon>
        <taxon>Pseudomonadota</taxon>
        <taxon>Betaproteobacteria</taxon>
        <taxon>Burkholderiales</taxon>
        <taxon>Sphaerotilaceae</taxon>
        <taxon>Roseateles</taxon>
    </lineage>
</organism>
<name>A0A2N8KWW2_9BURK</name>
<evidence type="ECO:0000313" key="2">
    <source>
        <dbReference type="Proteomes" id="UP000235916"/>
    </source>
</evidence>
<dbReference type="EMBL" id="POSP01000003">
    <property type="protein sequence ID" value="PND37957.1"/>
    <property type="molecule type" value="Genomic_DNA"/>
</dbReference>
<dbReference type="AlphaFoldDB" id="A0A2N8KWW2"/>
<evidence type="ECO:0008006" key="3">
    <source>
        <dbReference type="Google" id="ProtNLM"/>
    </source>
</evidence>
<protein>
    <recommendedName>
        <fullName evidence="3">TIGR02646 family protein</fullName>
    </recommendedName>
</protein>